<feature type="transmembrane region" description="Helical" evidence="8">
    <location>
        <begin position="49"/>
        <end position="72"/>
    </location>
</feature>
<gene>
    <name evidence="10" type="primary">NAD5</name>
</gene>
<feature type="transmembrane region" description="Helical" evidence="8">
    <location>
        <begin position="276"/>
        <end position="297"/>
    </location>
</feature>
<proteinExistence type="predicted"/>
<keyword evidence="3 8" id="KW-0812">Transmembrane</keyword>
<geneLocation type="mitochondrion" evidence="10"/>
<dbReference type="GO" id="GO:0042773">
    <property type="term" value="P:ATP synthesis coupled electron transport"/>
    <property type="evidence" value="ECO:0007669"/>
    <property type="project" value="InterPro"/>
</dbReference>
<keyword evidence="4 8" id="KW-1133">Transmembrane helix</keyword>
<comment type="subcellular location">
    <subcellularLocation>
        <location evidence="1">Membrane</location>
        <topology evidence="1">Multi-pass membrane protein</topology>
    </subcellularLocation>
</comment>
<feature type="transmembrane region" description="Helical" evidence="8">
    <location>
        <begin position="496"/>
        <end position="515"/>
    </location>
</feature>
<evidence type="ECO:0000256" key="3">
    <source>
        <dbReference type="ARBA" id="ARBA00022692"/>
    </source>
</evidence>
<sequence length="517" mass="58819">MFFINILLLVPVISSIILLSLCYLDFSIILGSNTLSYLTSIYYSIAIDYISLSCLTMLVTCFIIAGLFYWHYFSWHSDYLIVNIQLFVLSMVYLILSSSVVNSFIGWELLGISSFFLILYYSIYYSARAASVTVLSSRLGDVGFFIFLSCVINDIFSSISLTCCIFILFLIISKSAVFPLTSWLLEAMRAPTPVSSLVHSSTLVAAGVVLICRYEFYLINGSYSYILLILCIFTTLLSASAAFFYSDTKKIIALSTCNNISWCYIYLYMGMIELCLLQLVCHGIFKCILFCLIGDFLVNSNNSQNKSMHYYFSSVSYSIMVTVTCLFISGSPFLGVYFSKHLFLSYLSEVDNVLILLFILLGLSLSFLYTFRLLNVINSDLNTSSNGFNNLFYSCISILPVIMFINSLLTNSLLEDSLPSYFVSILINFLIIIMSFIGYMFCYNSLSRWNSSLYGQDFFILDSSIVFSFVSNIIYNSSIFRWESEVIKNFLSFRTNYSLGLSFILVLSFMFYLFILI</sequence>
<feature type="transmembrane region" description="Helical" evidence="8">
    <location>
        <begin position="7"/>
        <end position="29"/>
    </location>
</feature>
<evidence type="ECO:0000256" key="2">
    <source>
        <dbReference type="ARBA" id="ARBA00012944"/>
    </source>
</evidence>
<dbReference type="AlphaFoldDB" id="A0AAU7AN48"/>
<comment type="catalytic activity">
    <reaction evidence="7">
        <text>a ubiquinone + NADH + 5 H(+)(in) = a ubiquinol + NAD(+) + 4 H(+)(out)</text>
        <dbReference type="Rhea" id="RHEA:29091"/>
        <dbReference type="Rhea" id="RHEA-COMP:9565"/>
        <dbReference type="Rhea" id="RHEA-COMP:9566"/>
        <dbReference type="ChEBI" id="CHEBI:15378"/>
        <dbReference type="ChEBI" id="CHEBI:16389"/>
        <dbReference type="ChEBI" id="CHEBI:17976"/>
        <dbReference type="ChEBI" id="CHEBI:57540"/>
        <dbReference type="ChEBI" id="CHEBI:57945"/>
        <dbReference type="EC" id="7.1.1.2"/>
    </reaction>
</comment>
<name>A0AAU7AN48_9PLAT</name>
<reference evidence="10" key="1">
    <citation type="submission" date="2024-05" db="EMBL/GenBank/DDBJ databases">
        <title>The complete mitochondrial genome of Gyrodactylus pseudorasborae (Platyhelminthes: Monogenea).</title>
        <authorList>
            <person name="Zeng X."/>
            <person name="Li Y."/>
            <person name="Liu Y."/>
            <person name="Chen Y."/>
            <person name="Liu Y."/>
            <person name="Zhou L."/>
            <person name="Chen T."/>
        </authorList>
    </citation>
    <scope>NUCLEOTIDE SEQUENCE</scope>
</reference>
<feature type="transmembrane region" description="Helical" evidence="8">
    <location>
        <begin position="421"/>
        <end position="441"/>
    </location>
</feature>
<dbReference type="EMBL" id="PP808686">
    <property type="protein sequence ID" value="XAV39110.1"/>
    <property type="molecule type" value="Genomic_DNA"/>
</dbReference>
<organism evidence="10">
    <name type="scientific">Gyrodactylus pseudorasborae</name>
    <dbReference type="NCBI Taxonomy" id="3032919"/>
    <lineage>
        <taxon>Eukaryota</taxon>
        <taxon>Metazoa</taxon>
        <taxon>Spiralia</taxon>
        <taxon>Lophotrochozoa</taxon>
        <taxon>Platyhelminthes</taxon>
        <taxon>Monogenea</taxon>
        <taxon>Monopisthocotylea</taxon>
        <taxon>Gyrodactylidea</taxon>
        <taxon>Gyrodactylidae</taxon>
        <taxon>Gyrodactylus</taxon>
    </lineage>
</organism>
<evidence type="ECO:0000256" key="7">
    <source>
        <dbReference type="ARBA" id="ARBA00049551"/>
    </source>
</evidence>
<feature type="transmembrane region" description="Helical" evidence="8">
    <location>
        <begin position="79"/>
        <end position="98"/>
    </location>
</feature>
<dbReference type="GO" id="GO:0008137">
    <property type="term" value="F:NADH dehydrogenase (ubiquinone) activity"/>
    <property type="evidence" value="ECO:0007669"/>
    <property type="project" value="UniProtKB-EC"/>
</dbReference>
<evidence type="ECO:0000313" key="10">
    <source>
        <dbReference type="EMBL" id="XAV39110.1"/>
    </source>
</evidence>
<feature type="transmembrane region" description="Helical" evidence="8">
    <location>
        <begin position="104"/>
        <end position="123"/>
    </location>
</feature>
<dbReference type="GO" id="GO:0015990">
    <property type="term" value="P:electron transport coupled proton transport"/>
    <property type="evidence" value="ECO:0007669"/>
    <property type="project" value="TreeGrafter"/>
</dbReference>
<feature type="domain" description="NADH:quinone oxidoreductase/Mrp antiporter transmembrane" evidence="9">
    <location>
        <begin position="97"/>
        <end position="361"/>
    </location>
</feature>
<evidence type="ECO:0000256" key="8">
    <source>
        <dbReference type="SAM" id="Phobius"/>
    </source>
</evidence>
<dbReference type="EC" id="7.1.1.2" evidence="2"/>
<dbReference type="PANTHER" id="PTHR42829:SF2">
    <property type="entry name" value="NADH-UBIQUINONE OXIDOREDUCTASE CHAIN 5"/>
    <property type="match status" value="1"/>
</dbReference>
<dbReference type="GO" id="GO:0003954">
    <property type="term" value="F:NADH dehydrogenase activity"/>
    <property type="evidence" value="ECO:0007669"/>
    <property type="project" value="TreeGrafter"/>
</dbReference>
<feature type="transmembrane region" description="Helical" evidence="8">
    <location>
        <begin position="453"/>
        <end position="475"/>
    </location>
</feature>
<evidence type="ECO:0000259" key="9">
    <source>
        <dbReference type="Pfam" id="PF00361"/>
    </source>
</evidence>
<feature type="transmembrane region" description="Helical" evidence="8">
    <location>
        <begin position="251"/>
        <end position="269"/>
    </location>
</feature>
<evidence type="ECO:0000256" key="5">
    <source>
        <dbReference type="ARBA" id="ARBA00023136"/>
    </source>
</evidence>
<dbReference type="GO" id="GO:0016020">
    <property type="term" value="C:membrane"/>
    <property type="evidence" value="ECO:0007669"/>
    <property type="project" value="UniProtKB-SubCell"/>
</dbReference>
<feature type="transmembrane region" description="Helical" evidence="8">
    <location>
        <begin position="391"/>
        <end position="409"/>
    </location>
</feature>
<dbReference type="PRINTS" id="PR01434">
    <property type="entry name" value="NADHDHGNASE5"/>
</dbReference>
<dbReference type="InterPro" id="IPR003945">
    <property type="entry name" value="NU5C-like"/>
</dbReference>
<accession>A0AAU7AN48</accession>
<feature type="transmembrane region" description="Helical" evidence="8">
    <location>
        <begin position="192"/>
        <end position="211"/>
    </location>
</feature>
<keyword evidence="5 8" id="KW-0472">Membrane</keyword>
<evidence type="ECO:0000256" key="1">
    <source>
        <dbReference type="ARBA" id="ARBA00004141"/>
    </source>
</evidence>
<protein>
    <recommendedName>
        <fullName evidence="2">NADH:ubiquinone reductase (H(+)-translocating)</fullName>
        <ecNumber evidence="2">7.1.1.2</ecNumber>
    </recommendedName>
    <alternativeName>
        <fullName evidence="6">NADH dehydrogenase subunit 5</fullName>
    </alternativeName>
</protein>
<feature type="transmembrane region" description="Helical" evidence="8">
    <location>
        <begin position="350"/>
        <end position="371"/>
    </location>
</feature>
<dbReference type="PANTHER" id="PTHR42829">
    <property type="entry name" value="NADH-UBIQUINONE OXIDOREDUCTASE CHAIN 5"/>
    <property type="match status" value="1"/>
</dbReference>
<feature type="transmembrane region" description="Helical" evidence="8">
    <location>
        <begin position="317"/>
        <end position="338"/>
    </location>
</feature>
<dbReference type="Pfam" id="PF00361">
    <property type="entry name" value="Proton_antipo_M"/>
    <property type="match status" value="1"/>
</dbReference>
<evidence type="ECO:0000256" key="4">
    <source>
        <dbReference type="ARBA" id="ARBA00022989"/>
    </source>
</evidence>
<feature type="transmembrane region" description="Helical" evidence="8">
    <location>
        <begin position="223"/>
        <end position="245"/>
    </location>
</feature>
<feature type="transmembrane region" description="Helical" evidence="8">
    <location>
        <begin position="144"/>
        <end position="172"/>
    </location>
</feature>
<evidence type="ECO:0000256" key="6">
    <source>
        <dbReference type="ARBA" id="ARBA00031027"/>
    </source>
</evidence>
<dbReference type="InterPro" id="IPR001750">
    <property type="entry name" value="ND/Mrp_TM"/>
</dbReference>
<keyword evidence="10" id="KW-0496">Mitochondrion</keyword>